<sequence length="176" mass="19029">MNDRHAVVQCCDRLRETGSEGDTATLAARLRELADRLESVATDDPAVDDMREAASILAARVDEIEQLTAEAPSDAEAAIHSAFGQQAVALSQRVCRWCLRAGDGTPDALWAARARSLAAEPAETADVLERALDTVEQLDVDESRLSASRRAMAAVIERDSAADDRADRIDELARDL</sequence>
<proteinExistence type="predicted"/>
<organism evidence="1 2">
    <name type="scientific">Halomicrobium mukohataei</name>
    <dbReference type="NCBI Taxonomy" id="57705"/>
    <lineage>
        <taxon>Archaea</taxon>
        <taxon>Methanobacteriati</taxon>
        <taxon>Methanobacteriota</taxon>
        <taxon>Stenosarchaea group</taxon>
        <taxon>Halobacteria</taxon>
        <taxon>Halobacteriales</taxon>
        <taxon>Haloarculaceae</taxon>
        <taxon>Halomicrobium</taxon>
    </lineage>
</organism>
<dbReference type="KEGG" id="halz:E5139_06945"/>
<dbReference type="AlphaFoldDB" id="A0A4D6KDS4"/>
<gene>
    <name evidence="1" type="ORF">E5139_06945</name>
</gene>
<protein>
    <submittedName>
        <fullName evidence="1">Uncharacterized protein</fullName>
    </submittedName>
</protein>
<dbReference type="Proteomes" id="UP000297053">
    <property type="component" value="Chromosome"/>
</dbReference>
<reference evidence="1 2" key="1">
    <citation type="submission" date="2019-04" db="EMBL/GenBank/DDBJ databases">
        <title>Complete genome sequence of Arthrobacter sp. ZXY-2 associated with effective atrazine degradation and salt adaptation.</title>
        <authorList>
            <person name="Zhao X."/>
        </authorList>
    </citation>
    <scope>NUCLEOTIDE SEQUENCE [LARGE SCALE GENOMIC DNA]</scope>
    <source>
        <strain evidence="2">ZP60</strain>
    </source>
</reference>
<accession>A0A4D6KDS4</accession>
<dbReference type="GeneID" id="42178659"/>
<evidence type="ECO:0000313" key="1">
    <source>
        <dbReference type="EMBL" id="QCD65385.1"/>
    </source>
</evidence>
<name>A0A4D6KDS4_9EURY</name>
<dbReference type="RefSeq" id="WP_015761732.1">
    <property type="nucleotide sequence ID" value="NZ_CP039375.1"/>
</dbReference>
<evidence type="ECO:0000313" key="2">
    <source>
        <dbReference type="Proteomes" id="UP000297053"/>
    </source>
</evidence>
<dbReference type="EMBL" id="CP039375">
    <property type="protein sequence ID" value="QCD65385.1"/>
    <property type="molecule type" value="Genomic_DNA"/>
</dbReference>
<reference evidence="1 2" key="2">
    <citation type="submission" date="2019-04" db="EMBL/GenBank/DDBJ databases">
        <authorList>
            <person name="Yang S."/>
            <person name="Wei W."/>
        </authorList>
    </citation>
    <scope>NUCLEOTIDE SEQUENCE [LARGE SCALE GENOMIC DNA]</scope>
    <source>
        <strain evidence="2">ZP60</strain>
    </source>
</reference>